<name>A0A317Z6Z2_STAPS</name>
<comment type="caution">
    <text evidence="1">The sequence shown here is derived from an EMBL/GenBank/DDBJ whole genome shotgun (WGS) entry which is preliminary data.</text>
</comment>
<dbReference type="EMBL" id="QEIV01001018">
    <property type="protein sequence ID" value="PWZ97981.1"/>
    <property type="molecule type" value="Genomic_DNA"/>
</dbReference>
<organism evidence="1 2">
    <name type="scientific">Staphylococcus pseudintermedius</name>
    <dbReference type="NCBI Taxonomy" id="283734"/>
    <lineage>
        <taxon>Bacteria</taxon>
        <taxon>Bacillati</taxon>
        <taxon>Bacillota</taxon>
        <taxon>Bacilli</taxon>
        <taxon>Bacillales</taxon>
        <taxon>Staphylococcaceae</taxon>
        <taxon>Staphylococcus</taxon>
        <taxon>Staphylococcus intermedius group</taxon>
    </lineage>
</organism>
<dbReference type="Proteomes" id="UP000246351">
    <property type="component" value="Unassembled WGS sequence"/>
</dbReference>
<feature type="non-terminal residue" evidence="1">
    <location>
        <position position="1"/>
    </location>
</feature>
<gene>
    <name evidence="1" type="ORF">DD924_10660</name>
</gene>
<sequence length="68" mass="7730">ASNRCTFVWCGCSISDNVSRATETVTFSYSLMDASGAEREKSPFLNDVRQMFRNLDIIQLTHQHARDT</sequence>
<evidence type="ECO:0000313" key="2">
    <source>
        <dbReference type="Proteomes" id="UP000246351"/>
    </source>
</evidence>
<dbReference type="AlphaFoldDB" id="A0A317Z6Z2"/>
<dbReference type="InterPro" id="IPR027417">
    <property type="entry name" value="P-loop_NTPase"/>
</dbReference>
<protein>
    <submittedName>
        <fullName evidence="1">Uncharacterized protein</fullName>
    </submittedName>
</protein>
<reference evidence="1 2" key="1">
    <citation type="journal article" date="2018" name="Vet. Microbiol.">
        <title>Clonal diversity and geographic distribution of methicillin-resistant Staphylococcus pseudintermedius from Australian animals: Discovery of novel sequence types.</title>
        <authorList>
            <person name="Worthing K.A."/>
            <person name="Abraham S."/>
            <person name="Coombs G.W."/>
            <person name="Pang S."/>
            <person name="Saputra S."/>
            <person name="Jordan D."/>
            <person name="Trott D.J."/>
            <person name="Norris J.M."/>
        </authorList>
    </citation>
    <scope>NUCLEOTIDE SEQUENCE [LARGE SCALE GENOMIC DNA]</scope>
    <source>
        <strain evidence="1 2">ST71 3</strain>
    </source>
</reference>
<evidence type="ECO:0000313" key="1">
    <source>
        <dbReference type="EMBL" id="PWZ97981.1"/>
    </source>
</evidence>
<dbReference type="Gene3D" id="3.40.50.300">
    <property type="entry name" value="P-loop containing nucleotide triphosphate hydrolases"/>
    <property type="match status" value="1"/>
</dbReference>
<feature type="non-terminal residue" evidence="1">
    <location>
        <position position="68"/>
    </location>
</feature>
<proteinExistence type="predicted"/>
<accession>A0A317Z6Z2</accession>